<organism evidence="1 2">
    <name type="scientific">Cladonia borealis</name>
    <dbReference type="NCBI Taxonomy" id="184061"/>
    <lineage>
        <taxon>Eukaryota</taxon>
        <taxon>Fungi</taxon>
        <taxon>Dikarya</taxon>
        <taxon>Ascomycota</taxon>
        <taxon>Pezizomycotina</taxon>
        <taxon>Lecanoromycetes</taxon>
        <taxon>OSLEUM clade</taxon>
        <taxon>Lecanoromycetidae</taxon>
        <taxon>Lecanorales</taxon>
        <taxon>Lecanorineae</taxon>
        <taxon>Cladoniaceae</taxon>
        <taxon>Cladonia</taxon>
    </lineage>
</organism>
<sequence length="339" mass="38438">MGQSLSEYLSMKVHPLIQYIDWSRIIVVGEHQRDPSVVRITSNEKTDKPFNWQRPTVSVVDTKTLQLHVFPGTDYVAHYAAILATYLSLEKGQQDVVQYTLPSQDECLKPLLNSNLAEMGAVDIVVVGYVDHLERWAEVPWEGNSSSNLFSWKMITSRRGYRIALLGCRICFWGDIGGNVVRALQRLNGAKCVLYVGKLGSLRADHVPNNRLATGCQSLVRNELVTWVNPLEPHVERSPTVAFGVHCSLGSVLDETKEWLAAAERRYDFVDPEIGHMAKASSEGRTDFGYLHIISDNLARKYIHDLSNERLTNVLQDRKRLFSEIQDILGRFFDHWSPS</sequence>
<reference evidence="1" key="1">
    <citation type="submission" date="2023-03" db="EMBL/GenBank/DDBJ databases">
        <title>Complete genome of Cladonia borealis.</title>
        <authorList>
            <person name="Park H."/>
        </authorList>
    </citation>
    <scope>NUCLEOTIDE SEQUENCE</scope>
    <source>
        <strain evidence="1">ANT050790</strain>
    </source>
</reference>
<protein>
    <submittedName>
        <fullName evidence="1">Uncharacterized protein</fullName>
    </submittedName>
</protein>
<comment type="caution">
    <text evidence="1">The sequence shown here is derived from an EMBL/GenBank/DDBJ whole genome shotgun (WGS) entry which is preliminary data.</text>
</comment>
<dbReference type="Proteomes" id="UP001166286">
    <property type="component" value="Unassembled WGS sequence"/>
</dbReference>
<dbReference type="AlphaFoldDB" id="A0AA39QUY8"/>
<keyword evidence="2" id="KW-1185">Reference proteome</keyword>
<evidence type="ECO:0000313" key="1">
    <source>
        <dbReference type="EMBL" id="KAK0509717.1"/>
    </source>
</evidence>
<proteinExistence type="predicted"/>
<gene>
    <name evidence="1" type="ORF">JMJ35_008111</name>
</gene>
<dbReference type="EMBL" id="JAFEKC020000018">
    <property type="protein sequence ID" value="KAK0509717.1"/>
    <property type="molecule type" value="Genomic_DNA"/>
</dbReference>
<name>A0AA39QUY8_9LECA</name>
<accession>A0AA39QUY8</accession>
<evidence type="ECO:0000313" key="2">
    <source>
        <dbReference type="Proteomes" id="UP001166286"/>
    </source>
</evidence>